<dbReference type="Proteomes" id="UP000748752">
    <property type="component" value="Unassembled WGS sequence"/>
</dbReference>
<gene>
    <name evidence="9" type="ORF">CKO31_24730</name>
</gene>
<dbReference type="PANTHER" id="PTHR30625:SF11">
    <property type="entry name" value="MOTA_TOLQ_EXBB PROTON CHANNEL DOMAIN-CONTAINING PROTEIN"/>
    <property type="match status" value="1"/>
</dbReference>
<keyword evidence="9" id="KW-0282">Flagellum</keyword>
<accession>A0ABS1CPY6</accession>
<keyword evidence="6" id="KW-0653">Protein transport</keyword>
<evidence type="ECO:0000256" key="3">
    <source>
        <dbReference type="ARBA" id="ARBA00022692"/>
    </source>
</evidence>
<sequence>MTDANATTAPALLAPADAAQPLQVQPTADASLAFNDRVAALWSPANAWPGADLLSTVQGRLQDLLAAGGPVVVVLGLLSVVALAIVLLKLWQFHRLQLDRLGPVQTALQYWRAGADHAAADAVADSGQPVAHLVAIAMSGLQRPGVEAPLLREELARVASVQLERLRSHLRALEIIGTLSPLLGLLGTVLGMIDAFQQLQAAGSQVDPAILSGGIWQALLTTAVGLTVAIPVVLAHAWLERRVERCGHQMEDAVTQVFTRGLEAAETPEPAVHAGVAQPVPVPGIAEAGYAT</sequence>
<evidence type="ECO:0000313" key="10">
    <source>
        <dbReference type="Proteomes" id="UP000748752"/>
    </source>
</evidence>
<evidence type="ECO:0000256" key="7">
    <source>
        <dbReference type="SAM" id="Phobius"/>
    </source>
</evidence>
<evidence type="ECO:0000256" key="5">
    <source>
        <dbReference type="ARBA" id="ARBA00023136"/>
    </source>
</evidence>
<reference evidence="9 10" key="1">
    <citation type="journal article" date="2020" name="Microorganisms">
        <title>Osmotic Adaptation and Compatible Solute Biosynthesis of Phototrophic Bacteria as Revealed from Genome Analyses.</title>
        <authorList>
            <person name="Imhoff J.F."/>
            <person name="Rahn T."/>
            <person name="Kunzel S."/>
            <person name="Keller A."/>
            <person name="Neulinger S.C."/>
        </authorList>
    </citation>
    <scope>NUCLEOTIDE SEQUENCE [LARGE SCALE GENOMIC DNA]</scope>
    <source>
        <strain evidence="9 10">DSM 6210</strain>
    </source>
</reference>
<keyword evidence="4 7" id="KW-1133">Transmembrane helix</keyword>
<comment type="subcellular location">
    <subcellularLocation>
        <location evidence="1">Cell membrane</location>
        <topology evidence="1">Multi-pass membrane protein</topology>
    </subcellularLocation>
    <subcellularLocation>
        <location evidence="6">Membrane</location>
        <topology evidence="6">Multi-pass membrane protein</topology>
    </subcellularLocation>
</comment>
<protein>
    <submittedName>
        <fullName evidence="9">Flagellar motor protein MotA</fullName>
    </submittedName>
</protein>
<evidence type="ECO:0000256" key="2">
    <source>
        <dbReference type="ARBA" id="ARBA00022475"/>
    </source>
</evidence>
<keyword evidence="9" id="KW-0969">Cilium</keyword>
<feature type="transmembrane region" description="Helical" evidence="7">
    <location>
        <begin position="172"/>
        <end position="193"/>
    </location>
</feature>
<comment type="caution">
    <text evidence="9">The sequence shown here is derived from an EMBL/GenBank/DDBJ whole genome shotgun (WGS) entry which is preliminary data.</text>
</comment>
<evidence type="ECO:0000256" key="4">
    <source>
        <dbReference type="ARBA" id="ARBA00022989"/>
    </source>
</evidence>
<dbReference type="InterPro" id="IPR002898">
    <property type="entry name" value="MotA_ExbB_proton_chnl"/>
</dbReference>
<keyword evidence="2" id="KW-1003">Cell membrane</keyword>
<dbReference type="InterPro" id="IPR050790">
    <property type="entry name" value="ExbB/TolQ_transport"/>
</dbReference>
<dbReference type="Pfam" id="PF01618">
    <property type="entry name" value="MotA_ExbB"/>
    <property type="match status" value="1"/>
</dbReference>
<evidence type="ECO:0000256" key="6">
    <source>
        <dbReference type="RuleBase" id="RU004057"/>
    </source>
</evidence>
<keyword evidence="5 7" id="KW-0472">Membrane</keyword>
<name>A0ABS1CPY6_9GAMM</name>
<keyword evidence="9" id="KW-0966">Cell projection</keyword>
<comment type="similarity">
    <text evidence="6">Belongs to the exbB/tolQ family.</text>
</comment>
<dbReference type="RefSeq" id="WP_200243401.1">
    <property type="nucleotide sequence ID" value="NZ_NRRV01000135.1"/>
</dbReference>
<organism evidence="9 10">
    <name type="scientific">Thiohalocapsa halophila</name>
    <dbReference type="NCBI Taxonomy" id="69359"/>
    <lineage>
        <taxon>Bacteria</taxon>
        <taxon>Pseudomonadati</taxon>
        <taxon>Pseudomonadota</taxon>
        <taxon>Gammaproteobacteria</taxon>
        <taxon>Chromatiales</taxon>
        <taxon>Chromatiaceae</taxon>
        <taxon>Thiohalocapsa</taxon>
    </lineage>
</organism>
<dbReference type="EMBL" id="NRRV01000135">
    <property type="protein sequence ID" value="MBK1633878.1"/>
    <property type="molecule type" value="Genomic_DNA"/>
</dbReference>
<feature type="transmembrane region" description="Helical" evidence="7">
    <location>
        <begin position="213"/>
        <end position="239"/>
    </location>
</feature>
<keyword evidence="3 7" id="KW-0812">Transmembrane</keyword>
<dbReference type="PANTHER" id="PTHR30625">
    <property type="entry name" value="PROTEIN TOLQ"/>
    <property type="match status" value="1"/>
</dbReference>
<feature type="transmembrane region" description="Helical" evidence="7">
    <location>
        <begin position="64"/>
        <end position="88"/>
    </location>
</feature>
<evidence type="ECO:0000259" key="8">
    <source>
        <dbReference type="Pfam" id="PF01618"/>
    </source>
</evidence>
<evidence type="ECO:0000256" key="1">
    <source>
        <dbReference type="ARBA" id="ARBA00004651"/>
    </source>
</evidence>
<keyword evidence="6" id="KW-0813">Transport</keyword>
<keyword evidence="10" id="KW-1185">Reference proteome</keyword>
<feature type="domain" description="MotA/TolQ/ExbB proton channel" evidence="8">
    <location>
        <begin position="136"/>
        <end position="251"/>
    </location>
</feature>
<evidence type="ECO:0000313" key="9">
    <source>
        <dbReference type="EMBL" id="MBK1633878.1"/>
    </source>
</evidence>
<proteinExistence type="inferred from homology"/>